<dbReference type="Pfam" id="PF02321">
    <property type="entry name" value="OEP"/>
    <property type="match status" value="1"/>
</dbReference>
<feature type="coiled-coil region" evidence="2">
    <location>
        <begin position="330"/>
        <end position="420"/>
    </location>
</feature>
<dbReference type="Proteomes" id="UP000586093">
    <property type="component" value="Unassembled WGS sequence"/>
</dbReference>
<dbReference type="SUPFAM" id="SSF56954">
    <property type="entry name" value="Outer membrane efflux proteins (OEP)"/>
    <property type="match status" value="1"/>
</dbReference>
<gene>
    <name evidence="3" type="ORF">H4F90_04645</name>
</gene>
<evidence type="ECO:0000313" key="3">
    <source>
        <dbReference type="EMBL" id="MBB1161267.1"/>
    </source>
</evidence>
<name>A0A839HGA4_9BURK</name>
<evidence type="ECO:0000313" key="4">
    <source>
        <dbReference type="Proteomes" id="UP000586093"/>
    </source>
</evidence>
<dbReference type="PANTHER" id="PTHR30203">
    <property type="entry name" value="OUTER MEMBRANE CATION EFFLUX PROTEIN"/>
    <property type="match status" value="1"/>
</dbReference>
<protein>
    <submittedName>
        <fullName evidence="3">TolC family protein</fullName>
    </submittedName>
</protein>
<dbReference type="EMBL" id="JACIVI010000001">
    <property type="protein sequence ID" value="MBB1161267.1"/>
    <property type="molecule type" value="Genomic_DNA"/>
</dbReference>
<sequence>MSFFFARGGRGVSPDAAWPAPKPLRPPLRWARVGSAILALVLLPAAAGAQAPEPRLSLAEALEQAWARQPEARALAARRDAAHAQRQAADAFGPGAARLELAQRLDARGPERGLRELELGLALPLWRTGEQSAGRALADARRQALESETTAARLALAGQLRARWWPLLLAESDRELAEAQHQLTLRLVEDVDRRVRAGDLARADAHQARIAEATARGALARAEGAVRIARQQLAALMGQPLGARPNQDAEPPPDEAALPAAAHLALQALQDQLHAAERQLALQAQQERASPELRIGALQERGRSGERSSTALQLGLSLPLGEGARQTARLAAARAEADALRAQLALGQARLAAEQAEAAARVQALAEEQEAAARRARLAEETAGFLRRAFELGETDLPSRLRIEAEAATARREAVRLRLEHAAALSGWRQAIGLLP</sequence>
<evidence type="ECO:0000256" key="1">
    <source>
        <dbReference type="ARBA" id="ARBA00007613"/>
    </source>
</evidence>
<reference evidence="3 4" key="1">
    <citation type="submission" date="2020-08" db="EMBL/GenBank/DDBJ databases">
        <title>Aquariorum lacteus gen. nov., sp. nov., a new member of the family Comamonadaceae, isolated from freshwater aquarium.</title>
        <authorList>
            <person name="Chun S.-J."/>
        </authorList>
    </citation>
    <scope>NUCLEOTIDE SEQUENCE [LARGE SCALE GENOMIC DNA]</scope>
    <source>
        <strain evidence="3 4">SJAQ100</strain>
    </source>
</reference>
<dbReference type="InterPro" id="IPR003423">
    <property type="entry name" value="OMP_efflux"/>
</dbReference>
<proteinExistence type="inferred from homology"/>
<dbReference type="RefSeq" id="WP_182661908.1">
    <property type="nucleotide sequence ID" value="NZ_JACIVI010000001.1"/>
</dbReference>
<dbReference type="PANTHER" id="PTHR30203:SF24">
    <property type="entry name" value="BLR4935 PROTEIN"/>
    <property type="match status" value="1"/>
</dbReference>
<comment type="similarity">
    <text evidence="1">Belongs to the outer membrane factor (OMF) (TC 1.B.17) family.</text>
</comment>
<accession>A0A839HGA4</accession>
<comment type="caution">
    <text evidence="3">The sequence shown here is derived from an EMBL/GenBank/DDBJ whole genome shotgun (WGS) entry which is preliminary data.</text>
</comment>
<organism evidence="3 4">
    <name type="scientific">Aquariibacter albus</name>
    <dbReference type="NCBI Taxonomy" id="2759899"/>
    <lineage>
        <taxon>Bacteria</taxon>
        <taxon>Pseudomonadati</taxon>
        <taxon>Pseudomonadota</taxon>
        <taxon>Betaproteobacteria</taxon>
        <taxon>Burkholderiales</taxon>
        <taxon>Sphaerotilaceae</taxon>
        <taxon>Aquariibacter</taxon>
    </lineage>
</organism>
<keyword evidence="4" id="KW-1185">Reference proteome</keyword>
<keyword evidence="2" id="KW-0175">Coiled coil</keyword>
<dbReference type="AlphaFoldDB" id="A0A839HGA4"/>
<evidence type="ECO:0000256" key="2">
    <source>
        <dbReference type="SAM" id="Coils"/>
    </source>
</evidence>
<dbReference type="InterPro" id="IPR010131">
    <property type="entry name" value="MdtP/NodT-like"/>
</dbReference>
<dbReference type="Gene3D" id="1.20.1600.10">
    <property type="entry name" value="Outer membrane efflux proteins (OEP)"/>
    <property type="match status" value="1"/>
</dbReference>
<dbReference type="GO" id="GO:0015562">
    <property type="term" value="F:efflux transmembrane transporter activity"/>
    <property type="evidence" value="ECO:0007669"/>
    <property type="project" value="InterPro"/>
</dbReference>